<dbReference type="Proteomes" id="UP000236928">
    <property type="component" value="Unassembled WGS sequence"/>
</dbReference>
<evidence type="ECO:0000313" key="1">
    <source>
        <dbReference type="EMBL" id="POM84888.1"/>
    </source>
</evidence>
<comment type="caution">
    <text evidence="1">The sequence shown here is derived from an EMBL/GenBank/DDBJ whole genome shotgun (WGS) entry which is preliminary data.</text>
</comment>
<dbReference type="OrthoDB" id="409725at2759"/>
<sequence length="511" mass="58973">MEIKLGDRVSHLEDERVGTVCSTTLNESGEELFGVLWDSDTNCNSLNSDIENFSSRCINKNKVEKKPELHKTNELSSGISFQEAIRNRYLCDEEVENFVGLKKAQEYCKKISILSLERMNIVTCTCKELMKSLESPVDLTLCYNNINSLCLNNNLLSDWSSLFCILSHLPKLECLMLNGNRFKEISFINHNQFNNIKVLSMSKTFVKFEQLMLLFREDSVLPNVNYVNLSSNNYYFISMNYSNSTIQKLDLSLNLLSDWENVENILKYLVGLKSLNISSNYFSKLPILKTNTNINIKFPNILELNLDNCGIIELGTIVYLRKAFPNLEHLCLRNNNILNNTTIDLRSIIISILPNIKTFNKSIINKQDIISYQRYYISQYTILKNNMLKEIDPNGDILCEFIMENDIIIHQNSIPDSHNASKDEKYIDISFIPQFKCRIDCNPTTIKLNKKMAVSDVKVLIWKIYKIQKNESLEYIFVNNKSKIKIEGYSDSHSLSDLGIETNGKIYIQDL</sequence>
<keyword evidence="2" id="KW-1185">Reference proteome</keyword>
<gene>
    <name evidence="1" type="ORF">CmeUKMEL1_14645</name>
</gene>
<dbReference type="VEuPathDB" id="CryptoDB:CmeUKMEL1_14645"/>
<evidence type="ECO:0000313" key="2">
    <source>
        <dbReference type="Proteomes" id="UP000236928"/>
    </source>
</evidence>
<dbReference type="EMBL" id="JIBK01000048">
    <property type="protein sequence ID" value="POM84888.1"/>
    <property type="molecule type" value="Genomic_DNA"/>
</dbReference>
<dbReference type="InterPro" id="IPR032675">
    <property type="entry name" value="LRR_dom_sf"/>
</dbReference>
<dbReference type="AlphaFoldDB" id="A0A2P4Z480"/>
<protein>
    <submittedName>
        <fullName evidence="1">Uncharacterized protein</fullName>
    </submittedName>
</protein>
<reference evidence="1 2" key="1">
    <citation type="submission" date="2014-04" db="EMBL/GenBank/DDBJ databases">
        <title>Comparative Genomics of Cryptosporidium Species.</title>
        <authorList>
            <person name="Silva J.C."/>
            <person name="Su Q."/>
            <person name="Chalmers R."/>
            <person name="Chibucos M.C."/>
            <person name="Elwin K."/>
            <person name="Godinez A."/>
            <person name="Guo F."/>
            <person name="Huynh K."/>
            <person name="Orvis J."/>
            <person name="Ott S."/>
            <person name="Sadzewicz L."/>
            <person name="Sengamalay N."/>
            <person name="Shetty A."/>
            <person name="Sun M."/>
            <person name="Tallon L."/>
            <person name="Xiao L."/>
            <person name="Zhang H."/>
            <person name="Fraser C.M."/>
            <person name="Zhu G."/>
            <person name="Kissinger J."/>
            <person name="Widmer G."/>
        </authorList>
    </citation>
    <scope>NUCLEOTIDE SEQUENCE [LARGE SCALE GENOMIC DNA]</scope>
    <source>
        <strain evidence="1 2">UKMEL1</strain>
    </source>
</reference>
<dbReference type="SUPFAM" id="SSF52047">
    <property type="entry name" value="RNI-like"/>
    <property type="match status" value="1"/>
</dbReference>
<organism evidence="1 2">
    <name type="scientific">Cryptosporidium meleagridis</name>
    <dbReference type="NCBI Taxonomy" id="93969"/>
    <lineage>
        <taxon>Eukaryota</taxon>
        <taxon>Sar</taxon>
        <taxon>Alveolata</taxon>
        <taxon>Apicomplexa</taxon>
        <taxon>Conoidasida</taxon>
        <taxon>Coccidia</taxon>
        <taxon>Eucoccidiorida</taxon>
        <taxon>Eimeriorina</taxon>
        <taxon>Cryptosporidiidae</taxon>
        <taxon>Cryptosporidium</taxon>
    </lineage>
</organism>
<accession>A0A2P4Z480</accession>
<dbReference type="Gene3D" id="3.80.10.10">
    <property type="entry name" value="Ribonuclease Inhibitor"/>
    <property type="match status" value="2"/>
</dbReference>
<name>A0A2P4Z480_9CRYT</name>
<proteinExistence type="predicted"/>